<dbReference type="OrthoDB" id="654211at2759"/>
<comment type="subcellular location">
    <subcellularLocation>
        <location evidence="1">Nucleus</location>
    </subcellularLocation>
</comment>
<dbReference type="KEGG" id="vpo:Kpol_185p3"/>
<keyword evidence="2" id="KW-0479">Metal-binding</keyword>
<dbReference type="eggNOG" id="KOG1721">
    <property type="taxonomic scope" value="Eukaryota"/>
</dbReference>
<feature type="compositionally biased region" description="Polar residues" evidence="9">
    <location>
        <begin position="528"/>
        <end position="539"/>
    </location>
</feature>
<dbReference type="SMART" id="SM00355">
    <property type="entry name" value="ZnF_C2H2"/>
    <property type="match status" value="2"/>
</dbReference>
<evidence type="ECO:0000256" key="2">
    <source>
        <dbReference type="ARBA" id="ARBA00022723"/>
    </source>
</evidence>
<dbReference type="InterPro" id="IPR013087">
    <property type="entry name" value="Znf_C2H2_type"/>
</dbReference>
<dbReference type="FunFam" id="3.30.160.60:FF:000110">
    <property type="entry name" value="Zinc finger protein-like"/>
    <property type="match status" value="1"/>
</dbReference>
<evidence type="ECO:0000313" key="11">
    <source>
        <dbReference type="EMBL" id="EDO14400.1"/>
    </source>
</evidence>
<dbReference type="Proteomes" id="UP000000267">
    <property type="component" value="Unassembled WGS sequence"/>
</dbReference>
<dbReference type="GO" id="GO:0003700">
    <property type="term" value="F:DNA-binding transcription factor activity"/>
    <property type="evidence" value="ECO:0007669"/>
    <property type="project" value="TreeGrafter"/>
</dbReference>
<dbReference type="PANTHER" id="PTHR24404">
    <property type="entry name" value="ZINC FINGER PROTEIN"/>
    <property type="match status" value="1"/>
</dbReference>
<protein>
    <recommendedName>
        <fullName evidence="10">C2H2-type domain-containing protein</fullName>
    </recommendedName>
</protein>
<dbReference type="HOGENOM" id="CLU_423475_0_0_1"/>
<evidence type="ECO:0000256" key="5">
    <source>
        <dbReference type="ARBA" id="ARBA00022833"/>
    </source>
</evidence>
<dbReference type="GO" id="GO:0006357">
    <property type="term" value="P:regulation of transcription by RNA polymerase II"/>
    <property type="evidence" value="ECO:0007669"/>
    <property type="project" value="TreeGrafter"/>
</dbReference>
<dbReference type="AlphaFoldDB" id="A7TTK9"/>
<dbReference type="OMA" id="AIDINEM"/>
<dbReference type="GO" id="GO:0000978">
    <property type="term" value="F:RNA polymerase II cis-regulatory region sequence-specific DNA binding"/>
    <property type="evidence" value="ECO:0007669"/>
    <property type="project" value="TreeGrafter"/>
</dbReference>
<dbReference type="PANTHER" id="PTHR24404:SF84">
    <property type="entry name" value="C2H2-TYPE DOMAIN-CONTAINING PROTEIN-RELATED"/>
    <property type="match status" value="1"/>
</dbReference>
<feature type="compositionally biased region" description="Basic residues" evidence="9">
    <location>
        <begin position="253"/>
        <end position="267"/>
    </location>
</feature>
<evidence type="ECO:0000256" key="4">
    <source>
        <dbReference type="ARBA" id="ARBA00022771"/>
    </source>
</evidence>
<dbReference type="InterPro" id="IPR050589">
    <property type="entry name" value="Ikaros_C2H2-ZF"/>
</dbReference>
<proteinExistence type="predicted"/>
<dbReference type="RefSeq" id="XP_001642258.1">
    <property type="nucleotide sequence ID" value="XM_001642208.1"/>
</dbReference>
<dbReference type="GeneID" id="5542386"/>
<dbReference type="PROSITE" id="PS50157">
    <property type="entry name" value="ZINC_FINGER_C2H2_2"/>
    <property type="match status" value="2"/>
</dbReference>
<feature type="domain" description="C2H2-type" evidence="10">
    <location>
        <begin position="619"/>
        <end position="646"/>
    </location>
</feature>
<feature type="region of interest" description="Disordered" evidence="9">
    <location>
        <begin position="97"/>
        <end position="117"/>
    </location>
</feature>
<evidence type="ECO:0000256" key="1">
    <source>
        <dbReference type="ARBA" id="ARBA00004123"/>
    </source>
</evidence>
<keyword evidence="3" id="KW-0677">Repeat</keyword>
<evidence type="ECO:0000313" key="12">
    <source>
        <dbReference type="Proteomes" id="UP000000267"/>
    </source>
</evidence>
<organism evidence="12">
    <name type="scientific">Vanderwaltozyma polyspora (strain ATCC 22028 / DSM 70294 / BCRC 21397 / CBS 2163 / NBRC 10782 / NRRL Y-8283 / UCD 57-17)</name>
    <name type="common">Kluyveromyces polysporus</name>
    <dbReference type="NCBI Taxonomy" id="436907"/>
    <lineage>
        <taxon>Eukaryota</taxon>
        <taxon>Fungi</taxon>
        <taxon>Dikarya</taxon>
        <taxon>Ascomycota</taxon>
        <taxon>Saccharomycotina</taxon>
        <taxon>Saccharomycetes</taxon>
        <taxon>Saccharomycetales</taxon>
        <taxon>Saccharomycetaceae</taxon>
        <taxon>Vanderwaltozyma</taxon>
    </lineage>
</organism>
<evidence type="ECO:0000256" key="6">
    <source>
        <dbReference type="ARBA" id="ARBA00023125"/>
    </source>
</evidence>
<dbReference type="FunFam" id="3.30.160.60:FF:000065">
    <property type="entry name" value="B-cell CLL/lymphoma 6, member B"/>
    <property type="match status" value="1"/>
</dbReference>
<sequence>MTSDNLTDLITDTPFSLNFKAVSNLSNSNDLDLDNTNLSSAGGTGYLTDSPLNTSTSVSTLDMLQQNNNHLNQISNKSLISNTANTSVTSIDTQFLSNSSISNNNNNNNKGNNNDSNDNDIGLGLGLTLQLDDTSISGKLNNNILKDEYSPQSVDQISNINSNNANNNDHINLRYNYSKKLNNNNYAGNLESFLDDYVSNELLINDNHFTDSNIDRRYSEVITNPLKSLTNQRNSISHSIDFWNLSNSNNSKLKTKAKSRLRSKSRPNLRSQSKIINSDGSPQVDSNVSQMLNDFNMNFHDNDSKTCNSKSINSGGMLIKSPGNNSFNDNFNFNFNDNDNSDDNLNYTFNNKQRAKSISSINNNYNSNSGNIYSPQQQYSIKKQNQYQRNSISFVDNNSIRTNEKLLSKFSNSSSITNILSYESAILSDDDNDNEIDRILKSPKSTSFSINNDSIEQKFIKPSMILNENASKAAIAATSGVNSIDMLPNFLDNTTNQYDLTLNPTSLSLNKTPTQKFFSPPIKTQKSITPVNFSSTTRHTSSKSVGNGSSSASNLNTVENPRPATSSRRRKSSSKSTTPVNLADDESKPFKCTDCEKAFRRSEHLKRHIRSVHSSERPFACNYCEKKFSRSDNLSQHLKTHKKHGDF</sequence>
<gene>
    <name evidence="11" type="ORF">Kpol_185p3</name>
</gene>
<evidence type="ECO:0000256" key="7">
    <source>
        <dbReference type="ARBA" id="ARBA00023242"/>
    </source>
</evidence>
<dbReference type="SUPFAM" id="SSF57667">
    <property type="entry name" value="beta-beta-alpha zinc fingers"/>
    <property type="match status" value="1"/>
</dbReference>
<keyword evidence="5" id="KW-0862">Zinc</keyword>
<evidence type="ECO:0000256" key="9">
    <source>
        <dbReference type="SAM" id="MobiDB-lite"/>
    </source>
</evidence>
<dbReference type="EMBL" id="DS480584">
    <property type="protein sequence ID" value="EDO14400.1"/>
    <property type="molecule type" value="Genomic_DNA"/>
</dbReference>
<dbReference type="Gene3D" id="3.30.160.60">
    <property type="entry name" value="Classic Zinc Finger"/>
    <property type="match status" value="2"/>
</dbReference>
<evidence type="ECO:0000256" key="3">
    <source>
        <dbReference type="ARBA" id="ARBA00022737"/>
    </source>
</evidence>
<feature type="compositionally biased region" description="Polar residues" evidence="9">
    <location>
        <begin position="268"/>
        <end position="284"/>
    </location>
</feature>
<feature type="region of interest" description="Disordered" evidence="9">
    <location>
        <begin position="253"/>
        <end position="284"/>
    </location>
</feature>
<dbReference type="GO" id="GO:0008270">
    <property type="term" value="F:zinc ion binding"/>
    <property type="evidence" value="ECO:0007669"/>
    <property type="project" value="UniProtKB-KW"/>
</dbReference>
<keyword evidence="7" id="KW-0539">Nucleus</keyword>
<dbReference type="InterPro" id="IPR036236">
    <property type="entry name" value="Znf_C2H2_sf"/>
</dbReference>
<dbReference type="InParanoid" id="A7TTK9"/>
<name>A7TTK9_VANPO</name>
<dbReference type="GO" id="GO:0005634">
    <property type="term" value="C:nucleus"/>
    <property type="evidence" value="ECO:0007669"/>
    <property type="project" value="UniProtKB-SubCell"/>
</dbReference>
<keyword evidence="12" id="KW-1185">Reference proteome</keyword>
<keyword evidence="4 8" id="KW-0863">Zinc-finger</keyword>
<keyword evidence="6" id="KW-0238">DNA-binding</keyword>
<evidence type="ECO:0000256" key="8">
    <source>
        <dbReference type="PROSITE-ProRule" id="PRU00042"/>
    </source>
</evidence>
<evidence type="ECO:0000259" key="10">
    <source>
        <dbReference type="PROSITE" id="PS50157"/>
    </source>
</evidence>
<reference evidence="11 12" key="1">
    <citation type="journal article" date="2007" name="Proc. Natl. Acad. Sci. U.S.A.">
        <title>Independent sorting-out of thousands of duplicated gene pairs in two yeast species descended from a whole-genome duplication.</title>
        <authorList>
            <person name="Scannell D.R."/>
            <person name="Frank A.C."/>
            <person name="Conant G.C."/>
            <person name="Byrne K.P."/>
            <person name="Woolfit M."/>
            <person name="Wolfe K.H."/>
        </authorList>
    </citation>
    <scope>NUCLEOTIDE SEQUENCE [LARGE SCALE GENOMIC DNA]</scope>
    <source>
        <strain evidence="12">ATCC 22028 / DSM 70294 / BCRC 21397 / CBS 2163 / NBRC 10782 / NRRL Y-8283 / UCD 57-17</strain>
    </source>
</reference>
<feature type="compositionally biased region" description="Low complexity" evidence="9">
    <location>
        <begin position="542"/>
        <end position="554"/>
    </location>
</feature>
<accession>A7TTK9</accession>
<dbReference type="FunCoup" id="A7TTK9">
    <property type="interactions" value="2378"/>
</dbReference>
<feature type="domain" description="C2H2-type" evidence="10">
    <location>
        <begin position="590"/>
        <end position="618"/>
    </location>
</feature>
<feature type="region of interest" description="Disordered" evidence="9">
    <location>
        <begin position="528"/>
        <end position="585"/>
    </location>
</feature>
<dbReference type="Pfam" id="PF00096">
    <property type="entry name" value="zf-C2H2"/>
    <property type="match status" value="2"/>
</dbReference>
<dbReference type="PhylomeDB" id="A7TTK9"/>
<dbReference type="PROSITE" id="PS00028">
    <property type="entry name" value="ZINC_FINGER_C2H2_1"/>
    <property type="match status" value="2"/>
</dbReference>
<dbReference type="STRING" id="436907.A7TTK9"/>